<dbReference type="InterPro" id="IPR007351">
    <property type="entry name" value="YjbR"/>
</dbReference>
<dbReference type="OrthoDB" id="9789813at2"/>
<dbReference type="RefSeq" id="WP_097055502.1">
    <property type="nucleotide sequence ID" value="NZ_OCMF01000001.1"/>
</dbReference>
<dbReference type="SUPFAM" id="SSF142906">
    <property type="entry name" value="YjbR-like"/>
    <property type="match status" value="1"/>
</dbReference>
<dbReference type="InterPro" id="IPR058532">
    <property type="entry name" value="YjbR/MT2646/Rv2570-like"/>
</dbReference>
<proteinExistence type="predicted"/>
<dbReference type="InterPro" id="IPR038056">
    <property type="entry name" value="YjbR-like_sf"/>
</dbReference>
<name>A0A285X5V9_9FLAO</name>
<protein>
    <submittedName>
        <fullName evidence="1">Predicted DNA-binding protein, MmcQ/YjbR family</fullName>
    </submittedName>
</protein>
<dbReference type="Pfam" id="PF04237">
    <property type="entry name" value="YjbR"/>
    <property type="match status" value="1"/>
</dbReference>
<dbReference type="EMBL" id="OCMF01000001">
    <property type="protein sequence ID" value="SOC79799.1"/>
    <property type="molecule type" value="Genomic_DNA"/>
</dbReference>
<dbReference type="AlphaFoldDB" id="A0A285X5V9"/>
<dbReference type="PANTHER" id="PTHR35145:SF1">
    <property type="entry name" value="CYTOPLASMIC PROTEIN"/>
    <property type="match status" value="1"/>
</dbReference>
<dbReference type="GO" id="GO:0003677">
    <property type="term" value="F:DNA binding"/>
    <property type="evidence" value="ECO:0007669"/>
    <property type="project" value="UniProtKB-KW"/>
</dbReference>
<reference evidence="2" key="1">
    <citation type="submission" date="2017-09" db="EMBL/GenBank/DDBJ databases">
        <authorList>
            <person name="Varghese N."/>
            <person name="Submissions S."/>
        </authorList>
    </citation>
    <scope>NUCLEOTIDE SEQUENCE [LARGE SCALE GENOMIC DNA]</scope>
    <source>
        <strain evidence="2">CGMCC 1.12641</strain>
    </source>
</reference>
<dbReference type="Proteomes" id="UP000219193">
    <property type="component" value="Unassembled WGS sequence"/>
</dbReference>
<evidence type="ECO:0000313" key="1">
    <source>
        <dbReference type="EMBL" id="SOC79799.1"/>
    </source>
</evidence>
<dbReference type="Gene3D" id="3.90.1150.30">
    <property type="match status" value="1"/>
</dbReference>
<sequence length="118" mass="13453">MDIDSFRNYCLAKKGVTEELPFGPDALVFKVMGKMFALAALESIPFQVSLKCDPEKALTLRDEYPDQIEGAYHMNKKHWNSLQVESLPPQLVRELTDHSYLLVVSGLTKKLQQELQNL</sequence>
<keyword evidence="1" id="KW-0238">DNA-binding</keyword>
<dbReference type="PANTHER" id="PTHR35145">
    <property type="entry name" value="CYTOPLASMIC PROTEIN-RELATED"/>
    <property type="match status" value="1"/>
</dbReference>
<organism evidence="1 2">
    <name type="scientific">Salinimicrobium sediminis</name>
    <dbReference type="NCBI Taxonomy" id="1343891"/>
    <lineage>
        <taxon>Bacteria</taxon>
        <taxon>Pseudomonadati</taxon>
        <taxon>Bacteroidota</taxon>
        <taxon>Flavobacteriia</taxon>
        <taxon>Flavobacteriales</taxon>
        <taxon>Flavobacteriaceae</taxon>
        <taxon>Salinimicrobium</taxon>
    </lineage>
</organism>
<evidence type="ECO:0000313" key="2">
    <source>
        <dbReference type="Proteomes" id="UP000219193"/>
    </source>
</evidence>
<accession>A0A285X5V9</accession>
<gene>
    <name evidence="1" type="ORF">SAMN06296241_1335</name>
</gene>
<keyword evidence="2" id="KW-1185">Reference proteome</keyword>